<feature type="transmembrane region" description="Helical" evidence="7">
    <location>
        <begin position="333"/>
        <end position="353"/>
    </location>
</feature>
<dbReference type="AlphaFoldDB" id="A0A7X2RQV8"/>
<dbReference type="PROSITE" id="PS50850">
    <property type="entry name" value="MFS"/>
    <property type="match status" value="1"/>
</dbReference>
<dbReference type="PANTHER" id="PTHR42718">
    <property type="entry name" value="MAJOR FACILITATOR SUPERFAMILY MULTIDRUG TRANSPORTER MFSC"/>
    <property type="match status" value="1"/>
</dbReference>
<feature type="transmembrane region" description="Helical" evidence="7">
    <location>
        <begin position="273"/>
        <end position="294"/>
    </location>
</feature>
<dbReference type="InterPro" id="IPR011701">
    <property type="entry name" value="MFS"/>
</dbReference>
<name>A0A7X2RQV8_9PSED</name>
<dbReference type="InterPro" id="IPR036259">
    <property type="entry name" value="MFS_trans_sf"/>
</dbReference>
<comment type="caution">
    <text evidence="9">The sequence shown here is derived from an EMBL/GenBank/DDBJ whole genome shotgun (WGS) entry which is preliminary data.</text>
</comment>
<feature type="transmembrane region" description="Helical" evidence="7">
    <location>
        <begin position="169"/>
        <end position="191"/>
    </location>
</feature>
<evidence type="ECO:0000259" key="8">
    <source>
        <dbReference type="PROSITE" id="PS50850"/>
    </source>
</evidence>
<evidence type="ECO:0000313" key="9">
    <source>
        <dbReference type="EMBL" id="MTD19358.1"/>
    </source>
</evidence>
<dbReference type="Proteomes" id="UP000431485">
    <property type="component" value="Unassembled WGS sequence"/>
</dbReference>
<feature type="transmembrane region" description="Helical" evidence="7">
    <location>
        <begin position="306"/>
        <end position="326"/>
    </location>
</feature>
<keyword evidence="6 7" id="KW-0472">Membrane</keyword>
<feature type="transmembrane region" description="Helical" evidence="7">
    <location>
        <begin position="14"/>
        <end position="38"/>
    </location>
</feature>
<reference evidence="9 10" key="1">
    <citation type="submission" date="2019-11" db="EMBL/GenBank/DDBJ databases">
        <title>Pseudmonas karstica sp. nov. and Pseudomonas spelaei sp. nov. from caves.</title>
        <authorList>
            <person name="Zeman M."/>
        </authorList>
    </citation>
    <scope>NUCLEOTIDE SEQUENCE [LARGE SCALE GENOMIC DNA]</scope>
    <source>
        <strain evidence="9 10">CCM 7891</strain>
    </source>
</reference>
<dbReference type="SUPFAM" id="SSF103473">
    <property type="entry name" value="MFS general substrate transporter"/>
    <property type="match status" value="1"/>
</dbReference>
<evidence type="ECO:0000256" key="5">
    <source>
        <dbReference type="ARBA" id="ARBA00022989"/>
    </source>
</evidence>
<evidence type="ECO:0000256" key="3">
    <source>
        <dbReference type="ARBA" id="ARBA00022475"/>
    </source>
</evidence>
<feature type="transmembrane region" description="Helical" evidence="7">
    <location>
        <begin position="399"/>
        <end position="421"/>
    </location>
</feature>
<keyword evidence="4 7" id="KW-0812">Transmembrane</keyword>
<sequence>MPNTPDANLTPRQIAVLVVILCSYLMIVLDISIVITALPRIRQTFEMSTAGLSWVQNAYTLAFGGLLLLGARAGDILGRRRMFLVGLGIFTVASLLVALAQSASLLLAARALQGIGAAVLAPSTLALLLTNFTEGNQRTRAIAYYGAAAGIGASVGLLLGGLLTEWLSWRVGFLINVPIGIALMLGARHYLSETARHAGKFDFAGAVLSTAGMTALVFGIVESTTLGWSDPVTLGTVVSGLVLLAVFVAHEARVNQPILPLRLFTHRIRAGAYAARMLFLGGMIGFWFFTTQYLQEVLGFSASEAGMAFLPTTLVNFAIALAVPRLTKRFGNAWLLAGGVAFALLGMIWLSAVTAHSNYLVDVALPMVLIGLGQGASLSPLTSAGMTDVESRDAGAASGLVNVAHQLGGSLGLGILTVVFAHGEASNVGAQAIASGVSAAFVGSSVMLGLALIFIVALIIKPATATSKQ</sequence>
<dbReference type="GO" id="GO:0022857">
    <property type="term" value="F:transmembrane transporter activity"/>
    <property type="evidence" value="ECO:0007669"/>
    <property type="project" value="InterPro"/>
</dbReference>
<evidence type="ECO:0000313" key="10">
    <source>
        <dbReference type="Proteomes" id="UP000431485"/>
    </source>
</evidence>
<feature type="domain" description="Major facilitator superfamily (MFS) profile" evidence="8">
    <location>
        <begin position="16"/>
        <end position="463"/>
    </location>
</feature>
<organism evidence="9 10">
    <name type="scientific">Pseudomonas karstica</name>
    <dbReference type="NCBI Taxonomy" id="1055468"/>
    <lineage>
        <taxon>Bacteria</taxon>
        <taxon>Pseudomonadati</taxon>
        <taxon>Pseudomonadota</taxon>
        <taxon>Gammaproteobacteria</taxon>
        <taxon>Pseudomonadales</taxon>
        <taxon>Pseudomonadaceae</taxon>
        <taxon>Pseudomonas</taxon>
    </lineage>
</organism>
<dbReference type="InterPro" id="IPR020846">
    <property type="entry name" value="MFS_dom"/>
</dbReference>
<feature type="transmembrane region" description="Helical" evidence="7">
    <location>
        <begin position="433"/>
        <end position="460"/>
    </location>
</feature>
<dbReference type="EMBL" id="WLYI01000010">
    <property type="protein sequence ID" value="MTD19358.1"/>
    <property type="molecule type" value="Genomic_DNA"/>
</dbReference>
<dbReference type="PANTHER" id="PTHR42718:SF46">
    <property type="entry name" value="BLR6921 PROTEIN"/>
    <property type="match status" value="1"/>
</dbReference>
<dbReference type="OrthoDB" id="2412976at2"/>
<dbReference type="RefSeq" id="WP_154743068.1">
    <property type="nucleotide sequence ID" value="NZ_JBHSTG010000041.1"/>
</dbReference>
<dbReference type="GO" id="GO:0005886">
    <property type="term" value="C:plasma membrane"/>
    <property type="evidence" value="ECO:0007669"/>
    <property type="project" value="UniProtKB-SubCell"/>
</dbReference>
<feature type="transmembrane region" description="Helical" evidence="7">
    <location>
        <begin position="50"/>
        <end position="71"/>
    </location>
</feature>
<feature type="transmembrane region" description="Helical" evidence="7">
    <location>
        <begin position="233"/>
        <end position="252"/>
    </location>
</feature>
<comment type="subcellular location">
    <subcellularLocation>
        <location evidence="1">Cell membrane</location>
        <topology evidence="1">Multi-pass membrane protein</topology>
    </subcellularLocation>
</comment>
<evidence type="ECO:0000256" key="7">
    <source>
        <dbReference type="SAM" id="Phobius"/>
    </source>
</evidence>
<feature type="transmembrane region" description="Helical" evidence="7">
    <location>
        <begin position="83"/>
        <end position="105"/>
    </location>
</feature>
<gene>
    <name evidence="9" type="ORF">GIR22_09410</name>
</gene>
<accession>A0A7X2RQV8</accession>
<keyword evidence="3" id="KW-1003">Cell membrane</keyword>
<feature type="transmembrane region" description="Helical" evidence="7">
    <location>
        <begin position="142"/>
        <end position="163"/>
    </location>
</feature>
<evidence type="ECO:0000256" key="1">
    <source>
        <dbReference type="ARBA" id="ARBA00004651"/>
    </source>
</evidence>
<feature type="transmembrane region" description="Helical" evidence="7">
    <location>
        <begin position="203"/>
        <end position="221"/>
    </location>
</feature>
<dbReference type="Pfam" id="PF07690">
    <property type="entry name" value="MFS_1"/>
    <property type="match status" value="1"/>
</dbReference>
<dbReference type="Gene3D" id="1.20.1250.20">
    <property type="entry name" value="MFS general substrate transporter like domains"/>
    <property type="match status" value="1"/>
</dbReference>
<evidence type="ECO:0000256" key="4">
    <source>
        <dbReference type="ARBA" id="ARBA00022692"/>
    </source>
</evidence>
<feature type="transmembrane region" description="Helical" evidence="7">
    <location>
        <begin position="359"/>
        <end position="378"/>
    </location>
</feature>
<keyword evidence="10" id="KW-1185">Reference proteome</keyword>
<keyword evidence="5 7" id="KW-1133">Transmembrane helix</keyword>
<keyword evidence="2" id="KW-0813">Transport</keyword>
<proteinExistence type="predicted"/>
<dbReference type="Gene3D" id="1.20.1720.10">
    <property type="entry name" value="Multidrug resistance protein D"/>
    <property type="match status" value="1"/>
</dbReference>
<evidence type="ECO:0000256" key="2">
    <source>
        <dbReference type="ARBA" id="ARBA00022448"/>
    </source>
</evidence>
<feature type="transmembrane region" description="Helical" evidence="7">
    <location>
        <begin position="111"/>
        <end position="130"/>
    </location>
</feature>
<evidence type="ECO:0000256" key="6">
    <source>
        <dbReference type="ARBA" id="ARBA00023136"/>
    </source>
</evidence>
<dbReference type="CDD" id="cd17321">
    <property type="entry name" value="MFS_MMR_MDR_like"/>
    <property type="match status" value="1"/>
</dbReference>
<protein>
    <submittedName>
        <fullName evidence="9">MFS transporter</fullName>
    </submittedName>
</protein>